<dbReference type="RefSeq" id="XP_007906290.1">
    <property type="nucleotide sequence ID" value="XM_007908099.2"/>
</dbReference>
<evidence type="ECO:0000256" key="1">
    <source>
        <dbReference type="ARBA" id="ARBA00022614"/>
    </source>
</evidence>
<feature type="domain" description="Ig-like" evidence="8">
    <location>
        <begin position="236"/>
        <end position="349"/>
    </location>
</feature>
<keyword evidence="6" id="KW-0472">Membrane</keyword>
<dbReference type="InterPro" id="IPR007110">
    <property type="entry name" value="Ig-like_dom"/>
</dbReference>
<dbReference type="OrthoDB" id="2151624at2759"/>
<dbReference type="AlphaFoldDB" id="A0A4W3HI49"/>
<dbReference type="PROSITE" id="PS50835">
    <property type="entry name" value="IG_LIKE"/>
    <property type="match status" value="1"/>
</dbReference>
<dbReference type="OMA" id="GHSMVQW"/>
<organism evidence="9 10">
    <name type="scientific">Callorhinchus milii</name>
    <name type="common">Ghost shark</name>
    <dbReference type="NCBI Taxonomy" id="7868"/>
    <lineage>
        <taxon>Eukaryota</taxon>
        <taxon>Metazoa</taxon>
        <taxon>Chordata</taxon>
        <taxon>Craniata</taxon>
        <taxon>Vertebrata</taxon>
        <taxon>Chondrichthyes</taxon>
        <taxon>Holocephali</taxon>
        <taxon>Chimaeriformes</taxon>
        <taxon>Callorhinchidae</taxon>
        <taxon>Callorhinchus</taxon>
    </lineage>
</organism>
<evidence type="ECO:0000256" key="2">
    <source>
        <dbReference type="ARBA" id="ARBA00022729"/>
    </source>
</evidence>
<dbReference type="Proteomes" id="UP000314986">
    <property type="component" value="Unassembled WGS sequence"/>
</dbReference>
<evidence type="ECO:0000256" key="3">
    <source>
        <dbReference type="ARBA" id="ARBA00022737"/>
    </source>
</evidence>
<reference evidence="9" key="4">
    <citation type="submission" date="2025-08" db="UniProtKB">
        <authorList>
            <consortium name="Ensembl"/>
        </authorList>
    </citation>
    <scope>IDENTIFICATION</scope>
</reference>
<feature type="signal peptide" evidence="7">
    <location>
        <begin position="1"/>
        <end position="22"/>
    </location>
</feature>
<dbReference type="InterPro" id="IPR003591">
    <property type="entry name" value="Leu-rich_rpt_typical-subtyp"/>
</dbReference>
<evidence type="ECO:0000256" key="4">
    <source>
        <dbReference type="ARBA" id="ARBA00023157"/>
    </source>
</evidence>
<reference evidence="9" key="5">
    <citation type="submission" date="2025-09" db="UniProtKB">
        <authorList>
            <consortium name="Ensembl"/>
        </authorList>
    </citation>
    <scope>IDENTIFICATION</scope>
</reference>
<evidence type="ECO:0000313" key="9">
    <source>
        <dbReference type="Ensembl" id="ENSCMIP00000015696.1"/>
    </source>
</evidence>
<dbReference type="PANTHER" id="PTHR24366:SF15">
    <property type="entry name" value="IMMUNOGLOBULIN SUPERFAMILY CONTAINING LEUCINE-RICH REPEAT PROTEIN 2"/>
    <property type="match status" value="1"/>
</dbReference>
<dbReference type="InterPro" id="IPR013783">
    <property type="entry name" value="Ig-like_fold"/>
</dbReference>
<dbReference type="STRING" id="7868.ENSCMIP00000015696"/>
<proteinExistence type="predicted"/>
<keyword evidence="2 7" id="KW-0732">Signal</keyword>
<dbReference type="Gene3D" id="2.60.40.10">
    <property type="entry name" value="Immunoglobulins"/>
    <property type="match status" value="1"/>
</dbReference>
<dbReference type="Ensembl" id="ENSCMIT00000016016.1">
    <property type="protein sequence ID" value="ENSCMIP00000015696.1"/>
    <property type="gene ID" value="ENSCMIG00000007635.1"/>
</dbReference>
<dbReference type="SUPFAM" id="SSF48726">
    <property type="entry name" value="Immunoglobulin"/>
    <property type="match status" value="1"/>
</dbReference>
<keyword evidence="6" id="KW-1133">Transmembrane helix</keyword>
<dbReference type="InParanoid" id="A0A4W3HI49"/>
<dbReference type="Pfam" id="PF13927">
    <property type="entry name" value="Ig_3"/>
    <property type="match status" value="1"/>
</dbReference>
<dbReference type="Gene3D" id="3.80.10.10">
    <property type="entry name" value="Ribonuclease Inhibitor"/>
    <property type="match status" value="1"/>
</dbReference>
<dbReference type="PROSITE" id="PS51450">
    <property type="entry name" value="LRR"/>
    <property type="match status" value="1"/>
</dbReference>
<dbReference type="InterPro" id="IPR000483">
    <property type="entry name" value="Cys-rich_flank_reg_C"/>
</dbReference>
<evidence type="ECO:0000256" key="7">
    <source>
        <dbReference type="SAM" id="SignalP"/>
    </source>
</evidence>
<dbReference type="GeneID" id="103188196"/>
<keyword evidence="1" id="KW-0433">Leucine-rich repeat</keyword>
<feature type="region of interest" description="Disordered" evidence="5">
    <location>
        <begin position="385"/>
        <end position="409"/>
    </location>
</feature>
<dbReference type="SMART" id="SM00365">
    <property type="entry name" value="LRR_SD22"/>
    <property type="match status" value="3"/>
</dbReference>
<dbReference type="SMART" id="SM00082">
    <property type="entry name" value="LRRCT"/>
    <property type="match status" value="1"/>
</dbReference>
<dbReference type="InterPro" id="IPR003598">
    <property type="entry name" value="Ig_sub2"/>
</dbReference>
<dbReference type="InterPro" id="IPR001611">
    <property type="entry name" value="Leu-rich_rpt"/>
</dbReference>
<dbReference type="InterPro" id="IPR032675">
    <property type="entry name" value="LRR_dom_sf"/>
</dbReference>
<dbReference type="Pfam" id="PF13855">
    <property type="entry name" value="LRR_8"/>
    <property type="match status" value="1"/>
</dbReference>
<reference evidence="10" key="2">
    <citation type="journal article" date="2007" name="PLoS Biol.">
        <title>Survey sequencing and comparative analysis of the elephant shark (Callorhinchus milii) genome.</title>
        <authorList>
            <person name="Venkatesh B."/>
            <person name="Kirkness E.F."/>
            <person name="Loh Y.H."/>
            <person name="Halpern A.L."/>
            <person name="Lee A.P."/>
            <person name="Johnson J."/>
            <person name="Dandona N."/>
            <person name="Viswanathan L.D."/>
            <person name="Tay A."/>
            <person name="Venter J.C."/>
            <person name="Strausberg R.L."/>
            <person name="Brenner S."/>
        </authorList>
    </citation>
    <scope>NUCLEOTIDE SEQUENCE [LARGE SCALE GENOMIC DNA]</scope>
</reference>
<dbReference type="PANTHER" id="PTHR24366">
    <property type="entry name" value="IG(IMMUNOGLOBULIN) AND LRR(LEUCINE RICH REPEAT) DOMAINS"/>
    <property type="match status" value="1"/>
</dbReference>
<reference evidence="10" key="3">
    <citation type="journal article" date="2014" name="Nature">
        <title>Elephant shark genome provides unique insights into gnathostome evolution.</title>
        <authorList>
            <consortium name="International Elephant Shark Genome Sequencing Consortium"/>
            <person name="Venkatesh B."/>
            <person name="Lee A.P."/>
            <person name="Ravi V."/>
            <person name="Maurya A.K."/>
            <person name="Lian M.M."/>
            <person name="Swann J.B."/>
            <person name="Ohta Y."/>
            <person name="Flajnik M.F."/>
            <person name="Sutoh Y."/>
            <person name="Kasahara M."/>
            <person name="Hoon S."/>
            <person name="Gangu V."/>
            <person name="Roy S.W."/>
            <person name="Irimia M."/>
            <person name="Korzh V."/>
            <person name="Kondrychyn I."/>
            <person name="Lim Z.W."/>
            <person name="Tay B.H."/>
            <person name="Tohari S."/>
            <person name="Kong K.W."/>
            <person name="Ho S."/>
            <person name="Lorente-Galdos B."/>
            <person name="Quilez J."/>
            <person name="Marques-Bonet T."/>
            <person name="Raney B.J."/>
            <person name="Ingham P.W."/>
            <person name="Tay A."/>
            <person name="Hillier L.W."/>
            <person name="Minx P."/>
            <person name="Boehm T."/>
            <person name="Wilson R.K."/>
            <person name="Brenner S."/>
            <person name="Warren W.C."/>
        </authorList>
    </citation>
    <scope>NUCLEOTIDE SEQUENCE [LARGE SCALE GENOMIC DNA]</scope>
</reference>
<evidence type="ECO:0000313" key="10">
    <source>
        <dbReference type="Proteomes" id="UP000314986"/>
    </source>
</evidence>
<feature type="chain" id="PRO_5021469682" evidence="7">
    <location>
        <begin position="23"/>
        <end position="669"/>
    </location>
</feature>
<protein>
    <submittedName>
        <fullName evidence="9">Immunoglobulin superfamily containing leucine-rich repeat 2</fullName>
    </submittedName>
</protein>
<keyword evidence="3" id="KW-0677">Repeat</keyword>
<dbReference type="KEGG" id="cmk:103188196"/>
<reference evidence="10" key="1">
    <citation type="journal article" date="2006" name="Science">
        <title>Ancient noncoding elements conserved in the human genome.</title>
        <authorList>
            <person name="Venkatesh B."/>
            <person name="Kirkness E.F."/>
            <person name="Loh Y.H."/>
            <person name="Halpern A.L."/>
            <person name="Lee A.P."/>
            <person name="Johnson J."/>
            <person name="Dandona N."/>
            <person name="Viswanathan L.D."/>
            <person name="Tay A."/>
            <person name="Venter J.C."/>
            <person name="Strausberg R.L."/>
            <person name="Brenner S."/>
        </authorList>
    </citation>
    <scope>NUCLEOTIDE SEQUENCE [LARGE SCALE GENOMIC DNA]</scope>
</reference>
<dbReference type="GeneTree" id="ENSGT00940000160967"/>
<dbReference type="SMART" id="SM00409">
    <property type="entry name" value="IG"/>
    <property type="match status" value="1"/>
</dbReference>
<dbReference type="RefSeq" id="XP_007906291.1">
    <property type="nucleotide sequence ID" value="XM_007908100.2"/>
</dbReference>
<sequence length="669" mass="74743">MLEKLLCVISVGYVFCPWGVRGCPEPCVCQDKYFNQFADCAYKNFQAVPVGLPSNVTTLSLSANKIKSLLRADFAEVTQVTSLWLAHNEIRKIEKGSLTVLLQLKNLDISHNQIVDFPWEDLYNLTALQLLKMNNNYMVHLSRDAFSTLKELRSLRINSNKFHTIWEGTFDSLSSLSHLQIYSNPFSCTCNLQWLKGWIDQALISIPEQKDIVCSAPEEFKGTPVVELPDMQCIAPLVHLTYQASNEKGELYEGYALTMHCNATGSPVPVIRWKIQTANKEIELNDANVEPERNELLLENRKEVRDRFVVLKNGTLVIPHLTKYEEGAYTCLATNEIGSNRSTLNVAVTASPKREPTYIQERIPSQPGERKPGLKLPKNNAISWAKPGQKGQRISPATARSFPGQGTERNAVFLPPVAKNCSKSQGSHYITNHAFNRSSEMKQHTFDYGIIALEVTETDAKVQLTPFQTAPDKISLEMLYLCAEQGGKAATVVQWSMIESGVNSYRFQGLNPGSNYTLCLTYTGQDCQVQVVFSTRRKIPSLLIMIIVSSFLLGLATIPLVAATCCHLMYKYRGKTYKLIMKTQPPESLHQNAPCTFDPSASFQGSEKIYNPSEVGEESVVAESVPVSQTKANPEEFEACSEYSDRLPLGAEAVNISPEINGNYRQPVR</sequence>
<dbReference type="SMART" id="SM00369">
    <property type="entry name" value="LRR_TYP"/>
    <property type="match status" value="5"/>
</dbReference>
<evidence type="ECO:0000259" key="8">
    <source>
        <dbReference type="PROSITE" id="PS50835"/>
    </source>
</evidence>
<dbReference type="RefSeq" id="XP_007906282.1">
    <property type="nucleotide sequence ID" value="XM_007908091.2"/>
</dbReference>
<dbReference type="InterPro" id="IPR036179">
    <property type="entry name" value="Ig-like_dom_sf"/>
</dbReference>
<keyword evidence="6" id="KW-0812">Transmembrane</keyword>
<name>A0A4W3HI49_CALMI</name>
<feature type="transmembrane region" description="Helical" evidence="6">
    <location>
        <begin position="542"/>
        <end position="570"/>
    </location>
</feature>
<dbReference type="SMART" id="SM00408">
    <property type="entry name" value="IGc2"/>
    <property type="match status" value="1"/>
</dbReference>
<evidence type="ECO:0000256" key="6">
    <source>
        <dbReference type="SAM" id="Phobius"/>
    </source>
</evidence>
<dbReference type="InterPro" id="IPR003599">
    <property type="entry name" value="Ig_sub"/>
</dbReference>
<accession>A0A4W3HI49</accession>
<gene>
    <name evidence="9" type="primary">islr2</name>
</gene>
<keyword evidence="4" id="KW-1015">Disulfide bond</keyword>
<keyword evidence="10" id="KW-1185">Reference proteome</keyword>
<evidence type="ECO:0000256" key="5">
    <source>
        <dbReference type="SAM" id="MobiDB-lite"/>
    </source>
</evidence>
<dbReference type="SUPFAM" id="SSF52058">
    <property type="entry name" value="L domain-like"/>
    <property type="match status" value="1"/>
</dbReference>